<keyword evidence="3" id="KW-1185">Reference proteome</keyword>
<feature type="compositionally biased region" description="Polar residues" evidence="1">
    <location>
        <begin position="22"/>
        <end position="37"/>
    </location>
</feature>
<reference evidence="2" key="1">
    <citation type="submission" date="2022-01" db="EMBL/GenBank/DDBJ databases">
        <authorList>
            <person name="King R."/>
        </authorList>
    </citation>
    <scope>NUCLEOTIDE SEQUENCE</scope>
</reference>
<evidence type="ECO:0000313" key="2">
    <source>
        <dbReference type="EMBL" id="CAH1408345.1"/>
    </source>
</evidence>
<name>A0A9P0HU43_NEZVI</name>
<gene>
    <name evidence="2" type="ORF">NEZAVI_LOCUS15896</name>
</gene>
<evidence type="ECO:0000256" key="1">
    <source>
        <dbReference type="SAM" id="MobiDB-lite"/>
    </source>
</evidence>
<proteinExistence type="predicted"/>
<sequence>MIISDALYSGKMDGSGKRIQEEISSGQNQEDNSTKQFGNKTSRKLYCITLSSMFQCPEEWKTVSEDFSTG</sequence>
<evidence type="ECO:0000313" key="3">
    <source>
        <dbReference type="Proteomes" id="UP001152798"/>
    </source>
</evidence>
<dbReference type="Proteomes" id="UP001152798">
    <property type="component" value="Chromosome 7"/>
</dbReference>
<dbReference type="AlphaFoldDB" id="A0A9P0HU43"/>
<organism evidence="2 3">
    <name type="scientific">Nezara viridula</name>
    <name type="common">Southern green stink bug</name>
    <name type="synonym">Cimex viridulus</name>
    <dbReference type="NCBI Taxonomy" id="85310"/>
    <lineage>
        <taxon>Eukaryota</taxon>
        <taxon>Metazoa</taxon>
        <taxon>Ecdysozoa</taxon>
        <taxon>Arthropoda</taxon>
        <taxon>Hexapoda</taxon>
        <taxon>Insecta</taxon>
        <taxon>Pterygota</taxon>
        <taxon>Neoptera</taxon>
        <taxon>Paraneoptera</taxon>
        <taxon>Hemiptera</taxon>
        <taxon>Heteroptera</taxon>
        <taxon>Panheteroptera</taxon>
        <taxon>Pentatomomorpha</taxon>
        <taxon>Pentatomoidea</taxon>
        <taxon>Pentatomidae</taxon>
        <taxon>Pentatominae</taxon>
        <taxon>Nezara</taxon>
    </lineage>
</organism>
<feature type="region of interest" description="Disordered" evidence="1">
    <location>
        <begin position="1"/>
        <end position="37"/>
    </location>
</feature>
<accession>A0A9P0HU43</accession>
<protein>
    <submittedName>
        <fullName evidence="2">Uncharacterized protein</fullName>
    </submittedName>
</protein>
<dbReference type="EMBL" id="OV725083">
    <property type="protein sequence ID" value="CAH1408345.1"/>
    <property type="molecule type" value="Genomic_DNA"/>
</dbReference>